<sequence length="250" mass="29185">MVVPNDPTIQLNILKNFHYSPLAGHAGKEKTRKLVKWDFHWSGMTQFIKDCVSSHQKYSRNKNIHHKKLGLLKSLPIPNRNWIFLSINSIAQLLLSSSFDSIIAIVDRFSKMKSFISKMFSITSQDLAQLFIIHIISKCDLPSSIFSERCYLFVSSVWKNLFQKLKLSRDLTNAYHPETYGKTERVNQILENYFRMYVSYNEDDWDTWLPLDETSYNNFDQSPKKQSPSFNCYGRDPQFDLAHITQDAPA</sequence>
<proteinExistence type="predicted"/>
<dbReference type="GO" id="GO:0005634">
    <property type="term" value="C:nucleus"/>
    <property type="evidence" value="ECO:0007669"/>
    <property type="project" value="UniProtKB-ARBA"/>
</dbReference>
<reference evidence="3" key="1">
    <citation type="submission" date="2021-03" db="EMBL/GenBank/DDBJ databases">
        <title>Draft genome sequence of rust myrtle Austropuccinia psidii MF-1, a brazilian biotype.</title>
        <authorList>
            <person name="Quecine M.C."/>
            <person name="Pachon D.M.R."/>
            <person name="Bonatelli M.L."/>
            <person name="Correr F.H."/>
            <person name="Franceschini L.M."/>
            <person name="Leite T.F."/>
            <person name="Margarido G.R.A."/>
            <person name="Almeida C.A."/>
            <person name="Ferrarezi J.A."/>
            <person name="Labate C.A."/>
        </authorList>
    </citation>
    <scope>NUCLEOTIDE SEQUENCE</scope>
    <source>
        <strain evidence="3">MF-1</strain>
    </source>
</reference>
<dbReference type="PANTHER" id="PTHR37984:SF15">
    <property type="entry name" value="INTEGRASE CATALYTIC DOMAIN-CONTAINING PROTEIN"/>
    <property type="match status" value="1"/>
</dbReference>
<dbReference type="Pfam" id="PF17921">
    <property type="entry name" value="Integrase_H2C2"/>
    <property type="match status" value="1"/>
</dbReference>
<dbReference type="AlphaFoldDB" id="A0A9Q3F876"/>
<feature type="domain" description="Integrase catalytic" evidence="2">
    <location>
        <begin position="72"/>
        <end position="236"/>
    </location>
</feature>
<dbReference type="GO" id="GO:0015074">
    <property type="term" value="P:DNA integration"/>
    <property type="evidence" value="ECO:0007669"/>
    <property type="project" value="InterPro"/>
</dbReference>
<protein>
    <recommendedName>
        <fullName evidence="2">Integrase catalytic domain-containing protein</fullName>
    </recommendedName>
</protein>
<dbReference type="GO" id="GO:0003723">
    <property type="term" value="F:RNA binding"/>
    <property type="evidence" value="ECO:0007669"/>
    <property type="project" value="UniProtKB-KW"/>
</dbReference>
<dbReference type="InterPro" id="IPR050951">
    <property type="entry name" value="Retrovirus_Pol_polyprotein"/>
</dbReference>
<dbReference type="InterPro" id="IPR001584">
    <property type="entry name" value="Integrase_cat-core"/>
</dbReference>
<dbReference type="Proteomes" id="UP000765509">
    <property type="component" value="Unassembled WGS sequence"/>
</dbReference>
<dbReference type="OrthoDB" id="2505288at2759"/>
<dbReference type="InterPro" id="IPR041588">
    <property type="entry name" value="Integrase_H2C2"/>
</dbReference>
<dbReference type="InterPro" id="IPR036397">
    <property type="entry name" value="RNaseH_sf"/>
</dbReference>
<accession>A0A9Q3F876</accession>
<dbReference type="Gene3D" id="1.10.340.70">
    <property type="match status" value="1"/>
</dbReference>
<name>A0A9Q3F876_9BASI</name>
<keyword evidence="1" id="KW-0694">RNA-binding</keyword>
<dbReference type="InterPro" id="IPR012337">
    <property type="entry name" value="RNaseH-like_sf"/>
</dbReference>
<evidence type="ECO:0000313" key="4">
    <source>
        <dbReference type="Proteomes" id="UP000765509"/>
    </source>
</evidence>
<evidence type="ECO:0000259" key="2">
    <source>
        <dbReference type="PROSITE" id="PS50994"/>
    </source>
</evidence>
<keyword evidence="4" id="KW-1185">Reference proteome</keyword>
<dbReference type="Gene3D" id="3.30.420.10">
    <property type="entry name" value="Ribonuclease H-like superfamily/Ribonuclease H"/>
    <property type="match status" value="1"/>
</dbReference>
<dbReference type="PANTHER" id="PTHR37984">
    <property type="entry name" value="PROTEIN CBG26694"/>
    <property type="match status" value="1"/>
</dbReference>
<gene>
    <name evidence="3" type="ORF">O181_071737</name>
</gene>
<evidence type="ECO:0000313" key="3">
    <source>
        <dbReference type="EMBL" id="MBW0532022.1"/>
    </source>
</evidence>
<dbReference type="SUPFAM" id="SSF53098">
    <property type="entry name" value="Ribonuclease H-like"/>
    <property type="match status" value="1"/>
</dbReference>
<dbReference type="EMBL" id="AVOT02037342">
    <property type="protein sequence ID" value="MBW0532022.1"/>
    <property type="molecule type" value="Genomic_DNA"/>
</dbReference>
<organism evidence="3 4">
    <name type="scientific">Austropuccinia psidii MF-1</name>
    <dbReference type="NCBI Taxonomy" id="1389203"/>
    <lineage>
        <taxon>Eukaryota</taxon>
        <taxon>Fungi</taxon>
        <taxon>Dikarya</taxon>
        <taxon>Basidiomycota</taxon>
        <taxon>Pucciniomycotina</taxon>
        <taxon>Pucciniomycetes</taxon>
        <taxon>Pucciniales</taxon>
        <taxon>Sphaerophragmiaceae</taxon>
        <taxon>Austropuccinia</taxon>
    </lineage>
</organism>
<evidence type="ECO:0000256" key="1">
    <source>
        <dbReference type="ARBA" id="ARBA00022884"/>
    </source>
</evidence>
<dbReference type="PROSITE" id="PS50994">
    <property type="entry name" value="INTEGRASE"/>
    <property type="match status" value="1"/>
</dbReference>
<comment type="caution">
    <text evidence="3">The sequence shown here is derived from an EMBL/GenBank/DDBJ whole genome shotgun (WGS) entry which is preliminary data.</text>
</comment>